<sequence>MKKRHDYALTVKWTGNQGTGTSHYRAFERSHTISINNKPDIYGSSDPAFRGDRSKYNPEELFLSSLSSCHMLWYLHLCSEAHIIVTDYKDNATGIMEENANGSGQFSEVSLNPIVTVTKEEMVAKAKALHTKANELCFIANSVNFKVRHNSRCIVKEA</sequence>
<comment type="caution">
    <text evidence="1">The sequence shown here is derived from an EMBL/GenBank/DDBJ whole genome shotgun (WGS) entry which is preliminary data.</text>
</comment>
<dbReference type="InterPro" id="IPR003718">
    <property type="entry name" value="OsmC/Ohr_fam"/>
</dbReference>
<accession>A0ABY1KMA6</accession>
<dbReference type="InterPro" id="IPR052707">
    <property type="entry name" value="OsmC_Ohr_Peroxiredoxin"/>
</dbReference>
<dbReference type="RefSeq" id="WP_076454143.1">
    <property type="nucleotide sequence ID" value="NZ_FTOB01000002.1"/>
</dbReference>
<reference evidence="1 2" key="1">
    <citation type="submission" date="2017-01" db="EMBL/GenBank/DDBJ databases">
        <authorList>
            <person name="Varghese N."/>
            <person name="Submissions S."/>
        </authorList>
    </citation>
    <scope>NUCLEOTIDE SEQUENCE [LARGE SCALE GENOMIC DNA]</scope>
    <source>
        <strain evidence="1 2">DSM 2061</strain>
    </source>
</reference>
<keyword evidence="2" id="KW-1185">Reference proteome</keyword>
<evidence type="ECO:0000313" key="1">
    <source>
        <dbReference type="EMBL" id="SIS49465.1"/>
    </source>
</evidence>
<dbReference type="PANTHER" id="PTHR42830">
    <property type="entry name" value="OSMOTICALLY INDUCIBLE FAMILY PROTEIN"/>
    <property type="match status" value="1"/>
</dbReference>
<dbReference type="EMBL" id="FTOB01000002">
    <property type="protein sequence ID" value="SIS49465.1"/>
    <property type="molecule type" value="Genomic_DNA"/>
</dbReference>
<gene>
    <name evidence="1" type="ORF">SAMN05421766_102391</name>
</gene>
<evidence type="ECO:0000313" key="2">
    <source>
        <dbReference type="Proteomes" id="UP000185728"/>
    </source>
</evidence>
<dbReference type="Pfam" id="PF02566">
    <property type="entry name" value="OsmC"/>
    <property type="match status" value="1"/>
</dbReference>
<dbReference type="Gene3D" id="3.30.300.20">
    <property type="match status" value="1"/>
</dbReference>
<protein>
    <submittedName>
        <fullName evidence="1">Organic hydroperoxide reductase OsmC/OhrA</fullName>
    </submittedName>
</protein>
<dbReference type="InterPro" id="IPR036102">
    <property type="entry name" value="OsmC/Ohrsf"/>
</dbReference>
<dbReference type="SUPFAM" id="SSF82784">
    <property type="entry name" value="OsmC-like"/>
    <property type="match status" value="1"/>
</dbReference>
<dbReference type="PANTHER" id="PTHR42830:SF2">
    <property type="entry name" value="OSMC_OHR FAMILY PROTEIN"/>
    <property type="match status" value="1"/>
</dbReference>
<organism evidence="1 2">
    <name type="scientific">Zobellia uliginosa</name>
    <dbReference type="NCBI Taxonomy" id="143224"/>
    <lineage>
        <taxon>Bacteria</taxon>
        <taxon>Pseudomonadati</taxon>
        <taxon>Bacteroidota</taxon>
        <taxon>Flavobacteriia</taxon>
        <taxon>Flavobacteriales</taxon>
        <taxon>Flavobacteriaceae</taxon>
        <taxon>Zobellia</taxon>
    </lineage>
</organism>
<proteinExistence type="predicted"/>
<dbReference type="Proteomes" id="UP000185728">
    <property type="component" value="Unassembled WGS sequence"/>
</dbReference>
<name>A0ABY1KMA6_9FLAO</name>
<dbReference type="InterPro" id="IPR015946">
    <property type="entry name" value="KH_dom-like_a/b"/>
</dbReference>